<keyword evidence="4" id="KW-1185">Reference proteome</keyword>
<organism evidence="3 4">
    <name type="scientific">Desulfosporosinus hippei DSM 8344</name>
    <dbReference type="NCBI Taxonomy" id="1121419"/>
    <lineage>
        <taxon>Bacteria</taxon>
        <taxon>Bacillati</taxon>
        <taxon>Bacillota</taxon>
        <taxon>Clostridia</taxon>
        <taxon>Eubacteriales</taxon>
        <taxon>Desulfitobacteriaceae</taxon>
        <taxon>Desulfosporosinus</taxon>
    </lineage>
</organism>
<dbReference type="Pfam" id="PF04542">
    <property type="entry name" value="Sigma70_r2"/>
    <property type="match status" value="1"/>
</dbReference>
<evidence type="ECO:0000259" key="1">
    <source>
        <dbReference type="Pfam" id="PF04542"/>
    </source>
</evidence>
<gene>
    <name evidence="3" type="ORF">SAMN05443529_12349</name>
</gene>
<dbReference type="Pfam" id="PF08281">
    <property type="entry name" value="Sigma70_r4_2"/>
    <property type="match status" value="1"/>
</dbReference>
<dbReference type="SUPFAM" id="SSF88659">
    <property type="entry name" value="Sigma3 and sigma4 domains of RNA polymerase sigma factors"/>
    <property type="match status" value="1"/>
</dbReference>
<dbReference type="STRING" id="1121419.SAMN05443529_12349"/>
<dbReference type="InterPro" id="IPR013324">
    <property type="entry name" value="RNA_pol_sigma_r3/r4-like"/>
</dbReference>
<dbReference type="InterPro" id="IPR052944">
    <property type="entry name" value="Sporulation_related"/>
</dbReference>
<dbReference type="PANTHER" id="PTHR37507:SF2">
    <property type="entry name" value="SPORULATION PROTEIN YDCC"/>
    <property type="match status" value="1"/>
</dbReference>
<evidence type="ECO:0000313" key="3">
    <source>
        <dbReference type="EMBL" id="SDH97528.1"/>
    </source>
</evidence>
<dbReference type="PANTHER" id="PTHR37507">
    <property type="entry name" value="SPORULATION PROTEIN YDCC"/>
    <property type="match status" value="1"/>
</dbReference>
<dbReference type="InterPro" id="IPR036388">
    <property type="entry name" value="WH-like_DNA-bd_sf"/>
</dbReference>
<proteinExistence type="predicted"/>
<dbReference type="GO" id="GO:0003677">
    <property type="term" value="F:DNA binding"/>
    <property type="evidence" value="ECO:0007669"/>
    <property type="project" value="InterPro"/>
</dbReference>
<evidence type="ECO:0000259" key="2">
    <source>
        <dbReference type="Pfam" id="PF08281"/>
    </source>
</evidence>
<dbReference type="InterPro" id="IPR013249">
    <property type="entry name" value="RNA_pol_sigma70_r4_t2"/>
</dbReference>
<dbReference type="NCBIfam" id="TIGR02937">
    <property type="entry name" value="sigma70-ECF"/>
    <property type="match status" value="1"/>
</dbReference>
<evidence type="ECO:0000313" key="4">
    <source>
        <dbReference type="Proteomes" id="UP000198656"/>
    </source>
</evidence>
<dbReference type="OrthoDB" id="9782703at2"/>
<dbReference type="SUPFAM" id="SSF89392">
    <property type="entry name" value="Prokaryotic lipoproteins and lipoprotein localization factors"/>
    <property type="match status" value="1"/>
</dbReference>
<dbReference type="AlphaFoldDB" id="A0A1G8GSX6"/>
<dbReference type="Gene3D" id="1.10.1740.10">
    <property type="match status" value="1"/>
</dbReference>
<feature type="domain" description="RNA polymerase sigma factor 70 region 4 type 2" evidence="2">
    <location>
        <begin position="113"/>
        <end position="164"/>
    </location>
</feature>
<dbReference type="RefSeq" id="WP_092334913.1">
    <property type="nucleotide sequence ID" value="NZ_FNCP01000023.1"/>
</dbReference>
<accession>A0A1G8GSX6</accession>
<dbReference type="EMBL" id="FNCP01000023">
    <property type="protein sequence ID" value="SDH97528.1"/>
    <property type="molecule type" value="Genomic_DNA"/>
</dbReference>
<sequence>MKIDLIGRARQGDIEAWEVLIRDIYPLASKQAFCLLRDKDLAQDAVQNTMLKVFNNLSGLKDEVAFTGWWRRILTNEVYLLLRFSSRVMPGISPELLTTGELSVEDAVTLKLEMGQAIKRLPLEQQQILLDIDLRGLNLQEAAEEYNLPLGTVKSRLFRARARLQETLKDYRKKPKERLDMTLESSDIKDRICDYLEGTMEAAARNAFEQELSQNPAWQEEMKKQKDFLTFLHSLTGKITLSVAEIKDKVQAVIEKTEDYEEIVDATFFEQGKPTTMTSHIWFKKPDYYRTDGDSGATGPITVIMKDGVMLSWLADKRQVSKLILSQEYRERGNFNFPDSLKAMAENKSSRILGTEYLQGRPVLHVQFSEKVPGLGEMNTHHWMDKETWMPIRTEYYNVKGELVNRREVRELRLNQGLPDSLFELDLPEGVTIEEENTQVLNLPQDITLTEAAERFDQVPYFLPGQNYKIKHQWIEVKEGKGALLSMYFVLGEQNPLLIVTQGPVPHTNLPPNASQEPVELEFDGRKATGGLTKIDLAGVKYMLDWQDNGYYYSCGGQLEKDVLLKIPGKLTQVFPRLGE</sequence>
<protein>
    <submittedName>
        <fullName evidence="3">RNA polymerase sigma factor, sigma-70 family</fullName>
    </submittedName>
</protein>
<dbReference type="CDD" id="cd06171">
    <property type="entry name" value="Sigma70_r4"/>
    <property type="match status" value="1"/>
</dbReference>
<dbReference type="SUPFAM" id="SSF88946">
    <property type="entry name" value="Sigma2 domain of RNA polymerase sigma factors"/>
    <property type="match status" value="1"/>
</dbReference>
<name>A0A1G8GSX6_9FIRM</name>
<feature type="domain" description="RNA polymerase sigma-70 region 2" evidence="1">
    <location>
        <begin position="20"/>
        <end position="85"/>
    </location>
</feature>
<dbReference type="InterPro" id="IPR029046">
    <property type="entry name" value="LolA/LolB/LppX"/>
</dbReference>
<dbReference type="InterPro" id="IPR013325">
    <property type="entry name" value="RNA_pol_sigma_r2"/>
</dbReference>
<dbReference type="GO" id="GO:0006352">
    <property type="term" value="P:DNA-templated transcription initiation"/>
    <property type="evidence" value="ECO:0007669"/>
    <property type="project" value="InterPro"/>
</dbReference>
<dbReference type="InterPro" id="IPR007627">
    <property type="entry name" value="RNA_pol_sigma70_r2"/>
</dbReference>
<dbReference type="Gene3D" id="2.50.20.10">
    <property type="entry name" value="Lipoprotein localisation LolA/LolB/LppX"/>
    <property type="match status" value="1"/>
</dbReference>
<dbReference type="Gene3D" id="1.10.10.10">
    <property type="entry name" value="Winged helix-like DNA-binding domain superfamily/Winged helix DNA-binding domain"/>
    <property type="match status" value="1"/>
</dbReference>
<reference evidence="4" key="1">
    <citation type="submission" date="2016-10" db="EMBL/GenBank/DDBJ databases">
        <authorList>
            <person name="Varghese N."/>
            <person name="Submissions S."/>
        </authorList>
    </citation>
    <scope>NUCLEOTIDE SEQUENCE [LARGE SCALE GENOMIC DNA]</scope>
    <source>
        <strain evidence="4">DSM 8344</strain>
    </source>
</reference>
<dbReference type="Proteomes" id="UP000198656">
    <property type="component" value="Unassembled WGS sequence"/>
</dbReference>
<dbReference type="InterPro" id="IPR014284">
    <property type="entry name" value="RNA_pol_sigma-70_dom"/>
</dbReference>
<dbReference type="GO" id="GO:0016987">
    <property type="term" value="F:sigma factor activity"/>
    <property type="evidence" value="ECO:0007669"/>
    <property type="project" value="InterPro"/>
</dbReference>